<dbReference type="EMBL" id="FMSV02000548">
    <property type="protein sequence ID" value="SEH08345.1"/>
    <property type="molecule type" value="Genomic_DNA"/>
</dbReference>
<evidence type="ECO:0000259" key="2">
    <source>
        <dbReference type="Pfam" id="PF02481"/>
    </source>
</evidence>
<evidence type="ECO:0000256" key="1">
    <source>
        <dbReference type="ARBA" id="ARBA00006525"/>
    </source>
</evidence>
<name>A0A1H6FH34_9GAMM</name>
<dbReference type="Gene3D" id="3.40.50.450">
    <property type="match status" value="1"/>
</dbReference>
<evidence type="ECO:0000313" key="5">
    <source>
        <dbReference type="Proteomes" id="UP000236724"/>
    </source>
</evidence>
<dbReference type="NCBIfam" id="TIGR00732">
    <property type="entry name" value="dprA"/>
    <property type="match status" value="1"/>
</dbReference>
<dbReference type="Gene3D" id="1.10.10.10">
    <property type="entry name" value="Winged helix-like DNA-binding domain superfamily/Winged helix DNA-binding domain"/>
    <property type="match status" value="1"/>
</dbReference>
<dbReference type="Pfam" id="PF17782">
    <property type="entry name" value="WHD_DprA"/>
    <property type="match status" value="1"/>
</dbReference>
<feature type="domain" description="DprA winged helix" evidence="3">
    <location>
        <begin position="344"/>
        <end position="395"/>
    </location>
</feature>
<feature type="domain" description="Smf/DprA SLOG" evidence="2">
    <location>
        <begin position="94"/>
        <end position="302"/>
    </location>
</feature>
<dbReference type="Pfam" id="PF02481">
    <property type="entry name" value="DNA_processg_A"/>
    <property type="match status" value="1"/>
</dbReference>
<keyword evidence="5" id="KW-1185">Reference proteome</keyword>
<comment type="similarity">
    <text evidence="1">Belongs to the DprA/Smf family.</text>
</comment>
<dbReference type="SUPFAM" id="SSF102405">
    <property type="entry name" value="MCP/YpsA-like"/>
    <property type="match status" value="1"/>
</dbReference>
<dbReference type="RefSeq" id="WP_103921890.1">
    <property type="nucleotide sequence ID" value="NZ_FMSV02000548.1"/>
</dbReference>
<reference evidence="4 5" key="1">
    <citation type="submission" date="2016-10" db="EMBL/GenBank/DDBJ databases">
        <authorList>
            <person name="de Groot N.N."/>
        </authorList>
    </citation>
    <scope>NUCLEOTIDE SEQUENCE [LARGE SCALE GENOMIC DNA]</scope>
    <source>
        <strain evidence="4">MBHS1</strain>
    </source>
</reference>
<organism evidence="4 5">
    <name type="scientific">Candidatus Venteria ishoeyi</name>
    <dbReference type="NCBI Taxonomy" id="1899563"/>
    <lineage>
        <taxon>Bacteria</taxon>
        <taxon>Pseudomonadati</taxon>
        <taxon>Pseudomonadota</taxon>
        <taxon>Gammaproteobacteria</taxon>
        <taxon>Thiotrichales</taxon>
        <taxon>Thiotrichaceae</taxon>
        <taxon>Venteria</taxon>
    </lineage>
</organism>
<dbReference type="InterPro" id="IPR057666">
    <property type="entry name" value="DrpA_SLOG"/>
</dbReference>
<dbReference type="PANTHER" id="PTHR43022:SF1">
    <property type="entry name" value="PROTEIN SMF"/>
    <property type="match status" value="1"/>
</dbReference>
<dbReference type="Proteomes" id="UP000236724">
    <property type="component" value="Unassembled WGS sequence"/>
</dbReference>
<dbReference type="InterPro" id="IPR036388">
    <property type="entry name" value="WH-like_DNA-bd_sf"/>
</dbReference>
<dbReference type="AlphaFoldDB" id="A0A1H6FH34"/>
<gene>
    <name evidence="4" type="ORF">MBHS_04236</name>
</gene>
<dbReference type="GO" id="GO:0009294">
    <property type="term" value="P:DNA-mediated transformation"/>
    <property type="evidence" value="ECO:0007669"/>
    <property type="project" value="InterPro"/>
</dbReference>
<dbReference type="InterPro" id="IPR003488">
    <property type="entry name" value="DprA"/>
</dbReference>
<dbReference type="InterPro" id="IPR041614">
    <property type="entry name" value="DprA_WH"/>
</dbReference>
<dbReference type="OrthoDB" id="9785707at2"/>
<proteinExistence type="inferred from homology"/>
<protein>
    <submittedName>
        <fullName evidence="4">Uncharacterized protein</fullName>
    </submittedName>
</protein>
<dbReference type="PANTHER" id="PTHR43022">
    <property type="entry name" value="PROTEIN SMF"/>
    <property type="match status" value="1"/>
</dbReference>
<evidence type="ECO:0000259" key="3">
    <source>
        <dbReference type="Pfam" id="PF17782"/>
    </source>
</evidence>
<evidence type="ECO:0000313" key="4">
    <source>
        <dbReference type="EMBL" id="SEH08345.1"/>
    </source>
</evidence>
<accession>A0A1H6FH34</accession>
<sequence length="400" mass="43286">MTVSSIAKAPHITATIADEWPYWLALLHTPHVGPVVFAKLLKQFSSPRALLTAGRSSWMEAGMRGRLLAALEKPNWQAVDADFTWLNGHQKRFLLTWDDPRYPAQLREIHDPPPILFGQGNPDLLSRPQLAMVGSRNPSRGGEETAQDFAHHLAQLGWVITSGMAFGIDGASHRGALSATGATVAVLGTGPDKVYPLRHRDLYSRICQQGVIVSEFFPGITPRSGNFPRRNRIISGLSLGTLVVEATLHSGSLITARQAAEQGREVFAIPGSIHNPLAKGCHALIKEGVKLVETAEDIVEELALFAPPLASIPATTQNQTVNEPAPLSEPEKTNLENNILNKDEEKYSQLLAVMVIGEPVPVDSLIERSGLTADAVSSMLLILELQGKVNSAPGGYIRIT</sequence>